<evidence type="ECO:0000256" key="5">
    <source>
        <dbReference type="SAM" id="MobiDB-lite"/>
    </source>
</evidence>
<name>A0A5B8UBU9_9ACTN</name>
<organism evidence="6 7">
    <name type="scientific">Baekduia soli</name>
    <dbReference type="NCBI Taxonomy" id="496014"/>
    <lineage>
        <taxon>Bacteria</taxon>
        <taxon>Bacillati</taxon>
        <taxon>Actinomycetota</taxon>
        <taxon>Thermoleophilia</taxon>
        <taxon>Solirubrobacterales</taxon>
        <taxon>Baekduiaceae</taxon>
        <taxon>Baekduia</taxon>
    </lineage>
</organism>
<feature type="region of interest" description="Disordered" evidence="5">
    <location>
        <begin position="1"/>
        <end position="22"/>
    </location>
</feature>
<protein>
    <submittedName>
        <fullName evidence="6">Cystathionine gamma-lyase</fullName>
        <ecNumber evidence="6">4.4.1.1</ecNumber>
    </submittedName>
</protein>
<dbReference type="EMBL" id="CP042430">
    <property type="protein sequence ID" value="QEC50112.1"/>
    <property type="molecule type" value="Genomic_DNA"/>
</dbReference>
<dbReference type="AlphaFoldDB" id="A0A5B8UBU9"/>
<proteinExistence type="inferred from homology"/>
<dbReference type="GO" id="GO:0019346">
    <property type="term" value="P:transsulfuration"/>
    <property type="evidence" value="ECO:0007669"/>
    <property type="project" value="InterPro"/>
</dbReference>
<keyword evidence="2 3" id="KW-0663">Pyridoxal phosphate</keyword>
<keyword evidence="7" id="KW-1185">Reference proteome</keyword>
<evidence type="ECO:0000313" key="6">
    <source>
        <dbReference type="EMBL" id="QEC50112.1"/>
    </source>
</evidence>
<reference evidence="6 7" key="1">
    <citation type="journal article" date="2018" name="J. Microbiol.">
        <title>Baekduia soli gen. nov., sp. nov., a novel bacterium isolated from the soil of Baekdu Mountain and proposal of a novel family name, Baekduiaceae fam. nov.</title>
        <authorList>
            <person name="An D.S."/>
            <person name="Siddiqi M.Z."/>
            <person name="Kim K.H."/>
            <person name="Yu H.S."/>
            <person name="Im W.T."/>
        </authorList>
    </citation>
    <scope>NUCLEOTIDE SEQUENCE [LARGE SCALE GENOMIC DNA]</scope>
    <source>
        <strain evidence="6 7">BR7-21</strain>
    </source>
</reference>
<evidence type="ECO:0000256" key="3">
    <source>
        <dbReference type="PIRSR" id="PIRSR001434-2"/>
    </source>
</evidence>
<dbReference type="Pfam" id="PF01053">
    <property type="entry name" value="Cys_Met_Meta_PP"/>
    <property type="match status" value="1"/>
</dbReference>
<dbReference type="InterPro" id="IPR000277">
    <property type="entry name" value="Cys/Met-Metab_PyrdxlP-dep_enz"/>
</dbReference>
<comment type="similarity">
    <text evidence="4">Belongs to the trans-sulfuration enzymes family.</text>
</comment>
<dbReference type="InterPro" id="IPR015421">
    <property type="entry name" value="PyrdxlP-dep_Trfase_major"/>
</dbReference>
<evidence type="ECO:0000256" key="4">
    <source>
        <dbReference type="RuleBase" id="RU362118"/>
    </source>
</evidence>
<evidence type="ECO:0000256" key="2">
    <source>
        <dbReference type="ARBA" id="ARBA00022898"/>
    </source>
</evidence>
<keyword evidence="6" id="KW-0456">Lyase</keyword>
<dbReference type="SUPFAM" id="SSF53383">
    <property type="entry name" value="PLP-dependent transferases"/>
    <property type="match status" value="1"/>
</dbReference>
<dbReference type="OrthoDB" id="9780685at2"/>
<dbReference type="PIRSF" id="PIRSF001434">
    <property type="entry name" value="CGS"/>
    <property type="match status" value="1"/>
</dbReference>
<dbReference type="Gene3D" id="3.90.1150.10">
    <property type="entry name" value="Aspartate Aminotransferase, domain 1"/>
    <property type="match status" value="1"/>
</dbReference>
<feature type="modified residue" description="N6-(pyridoxal phosphate)lysine" evidence="3">
    <location>
        <position position="192"/>
    </location>
</feature>
<dbReference type="GO" id="GO:0019343">
    <property type="term" value="P:cysteine biosynthetic process via cystathionine"/>
    <property type="evidence" value="ECO:0007669"/>
    <property type="project" value="TreeGrafter"/>
</dbReference>
<evidence type="ECO:0000313" key="7">
    <source>
        <dbReference type="Proteomes" id="UP000321805"/>
    </source>
</evidence>
<dbReference type="Gene3D" id="3.40.640.10">
    <property type="entry name" value="Type I PLP-dependent aspartate aminotransferase-like (Major domain)"/>
    <property type="match status" value="1"/>
</dbReference>
<dbReference type="EC" id="4.4.1.1" evidence="6"/>
<evidence type="ECO:0000256" key="1">
    <source>
        <dbReference type="ARBA" id="ARBA00001933"/>
    </source>
</evidence>
<accession>A0A5B8UBU9</accession>
<dbReference type="Proteomes" id="UP000321805">
    <property type="component" value="Chromosome"/>
</dbReference>
<dbReference type="InterPro" id="IPR015422">
    <property type="entry name" value="PyrdxlP-dep_Trfase_small"/>
</dbReference>
<dbReference type="RefSeq" id="WP_146922475.1">
    <property type="nucleotide sequence ID" value="NZ_CP042430.1"/>
</dbReference>
<sequence>MRGDSTRAVHAGLPAPEQGRPFLPGPTFAAPTHWAGDAAPEGYARFANPTWERYEAALGELEGGEVVVLSSGMAAAAAVLLPLLGPGDVLVAPSDAYPGVRTIALEHLRPRGVEVRLVTSHEDAFTAALSGATLVWIESPSNPGMDVLDLAALAQAAHAAGALVAVDGTLATPLRRRALDLGADFAMSSASKHLSGHSDLLLGYVAARDPERAAALRAWRGLTGAIPGPFEVWLAHRSLATLAVRLERQEANAAGLAELLAGHPAVTDVRWPGFGSVLVFTLADEDTAQRFLAGSALVTEATSFGGVHSSAERRARWGTDDVHAGCIRFNAGIEDLGDLLGDVTAALAAATATTR</sequence>
<dbReference type="GO" id="GO:0030170">
    <property type="term" value="F:pyridoxal phosphate binding"/>
    <property type="evidence" value="ECO:0007669"/>
    <property type="project" value="InterPro"/>
</dbReference>
<dbReference type="PANTHER" id="PTHR11808">
    <property type="entry name" value="TRANS-SULFURATION ENZYME FAMILY MEMBER"/>
    <property type="match status" value="1"/>
</dbReference>
<dbReference type="InterPro" id="IPR015424">
    <property type="entry name" value="PyrdxlP-dep_Trfase"/>
</dbReference>
<dbReference type="GO" id="GO:0004123">
    <property type="term" value="F:cystathionine gamma-lyase activity"/>
    <property type="evidence" value="ECO:0007669"/>
    <property type="project" value="TreeGrafter"/>
</dbReference>
<comment type="cofactor">
    <cofactor evidence="1 4">
        <name>pyridoxal 5'-phosphate</name>
        <dbReference type="ChEBI" id="CHEBI:597326"/>
    </cofactor>
</comment>
<dbReference type="KEGG" id="bsol:FSW04_22745"/>
<dbReference type="PANTHER" id="PTHR11808:SF85">
    <property type="entry name" value="CYSTATHIONINE GAMMA-LYASE-RELATED"/>
    <property type="match status" value="1"/>
</dbReference>
<dbReference type="GO" id="GO:0005737">
    <property type="term" value="C:cytoplasm"/>
    <property type="evidence" value="ECO:0007669"/>
    <property type="project" value="TreeGrafter"/>
</dbReference>
<gene>
    <name evidence="6" type="ORF">FSW04_22745</name>
</gene>